<dbReference type="Pfam" id="PF06803">
    <property type="entry name" value="DUF1232"/>
    <property type="match status" value="1"/>
</dbReference>
<keyword evidence="8" id="KW-1185">Reference proteome</keyword>
<evidence type="ECO:0000256" key="4">
    <source>
        <dbReference type="ARBA" id="ARBA00023136"/>
    </source>
</evidence>
<dbReference type="InterPro" id="IPR010652">
    <property type="entry name" value="DUF1232"/>
</dbReference>
<protein>
    <submittedName>
        <fullName evidence="7">Uncharacterized membrane protein YkvA (DUF1232 family)</fullName>
    </submittedName>
</protein>
<dbReference type="RefSeq" id="WP_209943949.1">
    <property type="nucleotide sequence ID" value="NZ_JAGGJU010000004.1"/>
</dbReference>
<keyword evidence="3 5" id="KW-1133">Transmembrane helix</keyword>
<reference evidence="7 8" key="1">
    <citation type="submission" date="2021-03" db="EMBL/GenBank/DDBJ databases">
        <title>Genomic Encyclopedia of Type Strains, Phase IV (KMG-IV): sequencing the most valuable type-strain genomes for metagenomic binning, comparative biology and taxonomic classification.</title>
        <authorList>
            <person name="Goeker M."/>
        </authorList>
    </citation>
    <scope>NUCLEOTIDE SEQUENCE [LARGE SCALE GENOMIC DNA]</scope>
    <source>
        <strain evidence="7 8">DSM 21600</strain>
    </source>
</reference>
<evidence type="ECO:0000256" key="2">
    <source>
        <dbReference type="ARBA" id="ARBA00022692"/>
    </source>
</evidence>
<comment type="subcellular location">
    <subcellularLocation>
        <location evidence="1">Endomembrane system</location>
        <topology evidence="1">Multi-pass membrane protein</topology>
    </subcellularLocation>
</comment>
<organism evidence="7 8">
    <name type="scientific">Rhizobium halophytocola</name>
    <dbReference type="NCBI Taxonomy" id="735519"/>
    <lineage>
        <taxon>Bacteria</taxon>
        <taxon>Pseudomonadati</taxon>
        <taxon>Pseudomonadota</taxon>
        <taxon>Alphaproteobacteria</taxon>
        <taxon>Hyphomicrobiales</taxon>
        <taxon>Rhizobiaceae</taxon>
        <taxon>Rhizobium/Agrobacterium group</taxon>
        <taxon>Rhizobium</taxon>
    </lineage>
</organism>
<feature type="transmembrane region" description="Helical" evidence="5">
    <location>
        <begin position="98"/>
        <end position="121"/>
    </location>
</feature>
<keyword evidence="2 5" id="KW-0812">Transmembrane</keyword>
<evidence type="ECO:0000313" key="8">
    <source>
        <dbReference type="Proteomes" id="UP000759443"/>
    </source>
</evidence>
<evidence type="ECO:0000259" key="6">
    <source>
        <dbReference type="Pfam" id="PF06803"/>
    </source>
</evidence>
<feature type="transmembrane region" description="Helical" evidence="5">
    <location>
        <begin position="53"/>
        <end position="77"/>
    </location>
</feature>
<sequence length="126" mass="13638">MVSGIRQWAGIIKRDTLSLYLAARDPRTPWPAKLIAASVVAYALSPIDLIPDFIPVIGYLDDVVLVPIGLWIAVRLVPREVMADCRARAAQLSERPTSRIAAAVFVLIWLGAATATGWLAYQALAG</sequence>
<keyword evidence="4 5" id="KW-0472">Membrane</keyword>
<proteinExistence type="predicted"/>
<dbReference type="Proteomes" id="UP000759443">
    <property type="component" value="Unassembled WGS sequence"/>
</dbReference>
<gene>
    <name evidence="7" type="ORF">J2Z17_001766</name>
</gene>
<accession>A0ABS4DXD4</accession>
<evidence type="ECO:0000256" key="1">
    <source>
        <dbReference type="ARBA" id="ARBA00004127"/>
    </source>
</evidence>
<feature type="domain" description="DUF1232" evidence="6">
    <location>
        <begin position="32"/>
        <end position="67"/>
    </location>
</feature>
<evidence type="ECO:0000256" key="5">
    <source>
        <dbReference type="SAM" id="Phobius"/>
    </source>
</evidence>
<evidence type="ECO:0000256" key="3">
    <source>
        <dbReference type="ARBA" id="ARBA00022989"/>
    </source>
</evidence>
<dbReference type="EMBL" id="JAGGJU010000004">
    <property type="protein sequence ID" value="MBP1850332.1"/>
    <property type="molecule type" value="Genomic_DNA"/>
</dbReference>
<name>A0ABS4DXD4_9HYPH</name>
<evidence type="ECO:0000313" key="7">
    <source>
        <dbReference type="EMBL" id="MBP1850332.1"/>
    </source>
</evidence>
<comment type="caution">
    <text evidence="7">The sequence shown here is derived from an EMBL/GenBank/DDBJ whole genome shotgun (WGS) entry which is preliminary data.</text>
</comment>